<evidence type="ECO:0000256" key="1">
    <source>
        <dbReference type="SAM" id="SignalP"/>
    </source>
</evidence>
<evidence type="ECO:0000313" key="3">
    <source>
        <dbReference type="EMBL" id="KAL3864837.1"/>
    </source>
</evidence>
<protein>
    <recommendedName>
        <fullName evidence="2">Asl1-like glycosyl hydrolase catalytic domain-containing protein</fullName>
    </recommendedName>
</protein>
<feature type="signal peptide" evidence="1">
    <location>
        <begin position="1"/>
        <end position="19"/>
    </location>
</feature>
<keyword evidence="1" id="KW-0732">Signal</keyword>
<dbReference type="PANTHER" id="PTHR34154">
    <property type="entry name" value="ALKALI-SENSITIVE LINKAGE PROTEIN 1"/>
    <property type="match status" value="1"/>
</dbReference>
<feature type="domain" description="Asl1-like glycosyl hydrolase catalytic" evidence="2">
    <location>
        <begin position="39"/>
        <end position="257"/>
    </location>
</feature>
<dbReference type="InterPro" id="IPR053183">
    <property type="entry name" value="ASL1"/>
</dbReference>
<feature type="chain" id="PRO_5044831840" description="Asl1-like glycosyl hydrolase catalytic domain-containing protein" evidence="1">
    <location>
        <begin position="20"/>
        <end position="260"/>
    </location>
</feature>
<dbReference type="SUPFAM" id="SSF51445">
    <property type="entry name" value="(Trans)glycosidases"/>
    <property type="match status" value="1"/>
</dbReference>
<gene>
    <name evidence="3" type="ORF">ACJMK2_006487</name>
</gene>
<comment type="caution">
    <text evidence="3">The sequence shown here is derived from an EMBL/GenBank/DDBJ whole genome shotgun (WGS) entry which is preliminary data.</text>
</comment>
<sequence>MVPLNLLVFIAICLKGALGSGKKGLAVAPENYRCGDLDHFTNVHWWYDWGKTPSYHEKLHCGNLKSGRVPMIWSWSSDLNIHPDSQYILGFNEPNFYHQSNMTPQVAAQHWRQLEQHFPGKLLVSPAAAPCGSHEQCMSNGEEWFAQFFQHCQGCRVDFLATHGYWCNADTTMHYLQGLWDRFHKPIWLTEFSCPQTHSEDTQLRYMKEILPRLEAAHFVSHYSWFVHRFKSDGWIYSSTSLVHQDSSALTTLGEFYNNF</sequence>
<name>A0ABD3VTF4_SINWO</name>
<accession>A0ABD3VTF4</accession>
<proteinExistence type="predicted"/>
<dbReference type="AlphaFoldDB" id="A0ABD3VTF4"/>
<evidence type="ECO:0000313" key="4">
    <source>
        <dbReference type="Proteomes" id="UP001634394"/>
    </source>
</evidence>
<evidence type="ECO:0000259" key="2">
    <source>
        <dbReference type="Pfam" id="PF11790"/>
    </source>
</evidence>
<dbReference type="Pfam" id="PF11790">
    <property type="entry name" value="Glyco_hydro_cc"/>
    <property type="match status" value="1"/>
</dbReference>
<dbReference type="EMBL" id="JBJQND010000010">
    <property type="protein sequence ID" value="KAL3864837.1"/>
    <property type="molecule type" value="Genomic_DNA"/>
</dbReference>
<dbReference type="Proteomes" id="UP001634394">
    <property type="component" value="Unassembled WGS sequence"/>
</dbReference>
<keyword evidence="4" id="KW-1185">Reference proteome</keyword>
<organism evidence="3 4">
    <name type="scientific">Sinanodonta woodiana</name>
    <name type="common">Chinese pond mussel</name>
    <name type="synonym">Anodonta woodiana</name>
    <dbReference type="NCBI Taxonomy" id="1069815"/>
    <lineage>
        <taxon>Eukaryota</taxon>
        <taxon>Metazoa</taxon>
        <taxon>Spiralia</taxon>
        <taxon>Lophotrochozoa</taxon>
        <taxon>Mollusca</taxon>
        <taxon>Bivalvia</taxon>
        <taxon>Autobranchia</taxon>
        <taxon>Heteroconchia</taxon>
        <taxon>Palaeoheterodonta</taxon>
        <taxon>Unionida</taxon>
        <taxon>Unionoidea</taxon>
        <taxon>Unionidae</taxon>
        <taxon>Unioninae</taxon>
        <taxon>Sinanodonta</taxon>
    </lineage>
</organism>
<dbReference type="Gene3D" id="3.20.20.80">
    <property type="entry name" value="Glycosidases"/>
    <property type="match status" value="1"/>
</dbReference>
<dbReference type="InterPro" id="IPR017853">
    <property type="entry name" value="GH"/>
</dbReference>
<dbReference type="PANTHER" id="PTHR34154:SF3">
    <property type="entry name" value="ALKALI-SENSITIVE LINKAGE PROTEIN 1"/>
    <property type="match status" value="1"/>
</dbReference>
<dbReference type="InterPro" id="IPR024655">
    <property type="entry name" value="Asl1_glyco_hydro_catalytic"/>
</dbReference>
<reference evidence="3 4" key="1">
    <citation type="submission" date="2024-11" db="EMBL/GenBank/DDBJ databases">
        <title>Chromosome-level genome assembly of the freshwater bivalve Anodonta woodiana.</title>
        <authorList>
            <person name="Chen X."/>
        </authorList>
    </citation>
    <scope>NUCLEOTIDE SEQUENCE [LARGE SCALE GENOMIC DNA]</scope>
    <source>
        <strain evidence="3">MN2024</strain>
        <tissue evidence="3">Gills</tissue>
    </source>
</reference>